<proteinExistence type="predicted"/>
<name>A0A0B1TF82_OESDE</name>
<evidence type="ECO:0000259" key="1">
    <source>
        <dbReference type="SMART" id="SM00198"/>
    </source>
</evidence>
<accession>A0A0B1TF82</accession>
<dbReference type="SMART" id="SM00198">
    <property type="entry name" value="SCP"/>
    <property type="match status" value="1"/>
</dbReference>
<dbReference type="AlphaFoldDB" id="A0A0B1TF82"/>
<dbReference type="InterPro" id="IPR014044">
    <property type="entry name" value="CAP_dom"/>
</dbReference>
<dbReference type="OrthoDB" id="5874910at2759"/>
<dbReference type="Proteomes" id="UP000053660">
    <property type="component" value="Unassembled WGS sequence"/>
</dbReference>
<gene>
    <name evidence="2" type="ORF">OESDEN_04109</name>
</gene>
<sequence>MADRYLKTCPNGKEGRKHDFQAGENFYRASASMSRCYEDFFDRAAAQWWDVYRTHDGPGAKTYFYARHYNSPISSYTQMAWSFTRNLGCSIRECQSSIVVSCRYNEVGNRIDYPMYNKGPTCSQCQRMTRCNPSTGLCI</sequence>
<dbReference type="EMBL" id="KN549805">
    <property type="protein sequence ID" value="KHJ95929.1"/>
    <property type="molecule type" value="Genomic_DNA"/>
</dbReference>
<dbReference type="SUPFAM" id="SSF55797">
    <property type="entry name" value="PR-1-like"/>
    <property type="match status" value="1"/>
</dbReference>
<feature type="domain" description="SCP" evidence="1">
    <location>
        <begin position="1"/>
        <end position="112"/>
    </location>
</feature>
<organism evidence="2 3">
    <name type="scientific">Oesophagostomum dentatum</name>
    <name type="common">Nodular worm</name>
    <dbReference type="NCBI Taxonomy" id="61180"/>
    <lineage>
        <taxon>Eukaryota</taxon>
        <taxon>Metazoa</taxon>
        <taxon>Ecdysozoa</taxon>
        <taxon>Nematoda</taxon>
        <taxon>Chromadorea</taxon>
        <taxon>Rhabditida</taxon>
        <taxon>Rhabditina</taxon>
        <taxon>Rhabditomorpha</taxon>
        <taxon>Strongyloidea</taxon>
        <taxon>Strongylidae</taxon>
        <taxon>Oesophagostomum</taxon>
    </lineage>
</organism>
<evidence type="ECO:0000313" key="3">
    <source>
        <dbReference type="Proteomes" id="UP000053660"/>
    </source>
</evidence>
<keyword evidence="3" id="KW-1185">Reference proteome</keyword>
<evidence type="ECO:0000313" key="2">
    <source>
        <dbReference type="EMBL" id="KHJ95929.1"/>
    </source>
</evidence>
<dbReference type="Gene3D" id="3.40.33.10">
    <property type="entry name" value="CAP"/>
    <property type="match status" value="1"/>
</dbReference>
<reference evidence="2 3" key="1">
    <citation type="submission" date="2014-03" db="EMBL/GenBank/DDBJ databases">
        <title>Draft genome of the hookworm Oesophagostomum dentatum.</title>
        <authorList>
            <person name="Mitreva M."/>
        </authorList>
    </citation>
    <scope>NUCLEOTIDE SEQUENCE [LARGE SCALE GENOMIC DNA]</scope>
    <source>
        <strain evidence="2 3">OD-Hann</strain>
    </source>
</reference>
<dbReference type="InterPro" id="IPR035940">
    <property type="entry name" value="CAP_sf"/>
</dbReference>
<protein>
    <recommendedName>
        <fullName evidence="1">SCP domain-containing protein</fullName>
    </recommendedName>
</protein>
<dbReference type="Pfam" id="PF00188">
    <property type="entry name" value="CAP"/>
    <property type="match status" value="1"/>
</dbReference>